<evidence type="ECO:0000313" key="8">
    <source>
        <dbReference type="Proteomes" id="UP001212997"/>
    </source>
</evidence>
<dbReference type="PANTHER" id="PTHR10799">
    <property type="entry name" value="SNF2/RAD54 HELICASE FAMILY"/>
    <property type="match status" value="1"/>
</dbReference>
<dbReference type="Pfam" id="PF00176">
    <property type="entry name" value="SNF2-rel_dom"/>
    <property type="match status" value="1"/>
</dbReference>
<evidence type="ECO:0000259" key="6">
    <source>
        <dbReference type="PROSITE" id="PS51194"/>
    </source>
</evidence>
<feature type="domain" description="Helicase ATP-binding" evidence="5">
    <location>
        <begin position="402"/>
        <end position="626"/>
    </location>
</feature>
<evidence type="ECO:0000256" key="3">
    <source>
        <dbReference type="ARBA" id="ARBA00022840"/>
    </source>
</evidence>
<organism evidence="7 8">
    <name type="scientific">Meripilus lineatus</name>
    <dbReference type="NCBI Taxonomy" id="2056292"/>
    <lineage>
        <taxon>Eukaryota</taxon>
        <taxon>Fungi</taxon>
        <taxon>Dikarya</taxon>
        <taxon>Basidiomycota</taxon>
        <taxon>Agaricomycotina</taxon>
        <taxon>Agaricomycetes</taxon>
        <taxon>Polyporales</taxon>
        <taxon>Meripilaceae</taxon>
        <taxon>Meripilus</taxon>
    </lineage>
</organism>
<dbReference type="InterPro" id="IPR000330">
    <property type="entry name" value="SNF2_N"/>
</dbReference>
<gene>
    <name evidence="7" type="ORF">NLI96_g12373</name>
</gene>
<dbReference type="Pfam" id="PF00271">
    <property type="entry name" value="Helicase_C"/>
    <property type="match status" value="1"/>
</dbReference>
<dbReference type="SMART" id="SM00487">
    <property type="entry name" value="DEXDc"/>
    <property type="match status" value="1"/>
</dbReference>
<comment type="caution">
    <text evidence="7">The sequence shown here is derived from an EMBL/GenBank/DDBJ whole genome shotgun (WGS) entry which is preliminary data.</text>
</comment>
<feature type="region of interest" description="Disordered" evidence="4">
    <location>
        <begin position="996"/>
        <end position="1072"/>
    </location>
</feature>
<feature type="domain" description="Helicase C-terminal" evidence="6">
    <location>
        <begin position="817"/>
        <end position="1014"/>
    </location>
</feature>
<protein>
    <submittedName>
        <fullName evidence="7">Uncharacterized protein</fullName>
    </submittedName>
</protein>
<feature type="compositionally biased region" description="Basic and acidic residues" evidence="4">
    <location>
        <begin position="1034"/>
        <end position="1043"/>
    </location>
</feature>
<dbReference type="GO" id="GO:0016787">
    <property type="term" value="F:hydrolase activity"/>
    <property type="evidence" value="ECO:0007669"/>
    <property type="project" value="UniProtKB-KW"/>
</dbReference>
<feature type="compositionally biased region" description="Basic residues" evidence="4">
    <location>
        <begin position="1044"/>
        <end position="1058"/>
    </location>
</feature>
<reference evidence="7" key="1">
    <citation type="submission" date="2022-07" db="EMBL/GenBank/DDBJ databases">
        <title>Genome Sequence of Physisporinus lineatus.</title>
        <authorList>
            <person name="Buettner E."/>
        </authorList>
    </citation>
    <scope>NUCLEOTIDE SEQUENCE</scope>
    <source>
        <strain evidence="7">VT162</strain>
    </source>
</reference>
<sequence>MDEDPFSIQTMEEVEAEERGGGRVHVPHGFKNLTAYKEAQAFFQTLVGLDGVAIDKQLHKTKVDSPGKSALREWARASITNWRLTNRVNNIIRSIGEDPFTHMREFGYDFYPSGQKCHIEKRTDDVAFHFFGTEARKVEFRTNIWDSANDFINALCYAGWDTTCKFYKRSTKWILAQEYNMEVYMKTLMAGKGSIRDLRKWLRMYTQYTEKVAELPITNEQRDKMHEHRDLLYAMLDAWHLDHDGKPKKGIPMALLESLEYMAADEEKDTFEAAIRECLLIQDRMFNNEPPEEEEMPSTERGAIDLKQWSEGTEEYAKLTPSDLYKLMGLPDNRIPGFNDLECAEGIHEPWIHEKFFNEAHDQWEDQKTKAKMGIEILPDPLQKWRLLQPRWHQLVGMFKMLVNIFDDKPTLLMDEVGLGKTMQVVGVIAILDFYRTFYKTNNYFPGYFRDKKFQRKEGNIPARPIVVVVPVPLRDQWTHEIHKFLRRDGYDIFPYMGTFEKRSAFFDETSPFFTSKVPIHRRIVLATTNALTTDFKICYEFKKAFPLEWMTLPGAEKNHIPKTVFGQEWSVCLVDEAHCARNLGYTYAALLRLRRRSSCMVALTATPANTRPLDFWNMGRMLGVPFFNGLDHLTQCNLMESEFRKAQKIDRSSRPDEVTLIRAYKESKGDRNDGGEVKSSASEKMIVKWVGIIREKWQGHVIRRSSQSVDYQGMYINGLDPFTEHVLQLTLYQSEYDNLENLAMDIQEGGRDAIGSSFHLAFRRSLTHPKCNTSLITDEDIPKSKKEWAEDPSCKLDTLVAICRHHLANDNAVPFLFDQETQSLKEDPAYVPPALPEHDLRGAPLGPDKIIVYSAFPSNLPFIGSVLNLFGVDYYAIHGRSSVKSRSAVLKKFRESGRNGKRVLVVSNVGITGLNVDCANIIINLDVLWSALEDQQLIGRAWRYPQVKPVRVYRMVGMKTPDVFLNNISFDKGTLQDAFVGSTPELRELFEKGVREIESEDEEEPEPEPKKPSRRKPKSAKPATSKTPASTAKEIDEVETGKGRGKGKGKGKGRGRAKPVQDDSNPGDIAGMQVVFEDGSGTGRGKGKGRGSSRWSRFDISYIRYCSKIGVTFFSSTAGPT</sequence>
<keyword evidence="8" id="KW-1185">Reference proteome</keyword>
<dbReference type="PROSITE" id="PS51194">
    <property type="entry name" value="HELICASE_CTER"/>
    <property type="match status" value="1"/>
</dbReference>
<evidence type="ECO:0000256" key="2">
    <source>
        <dbReference type="ARBA" id="ARBA00022801"/>
    </source>
</evidence>
<dbReference type="InterPro" id="IPR038718">
    <property type="entry name" value="SNF2-like_sf"/>
</dbReference>
<evidence type="ECO:0000256" key="4">
    <source>
        <dbReference type="SAM" id="MobiDB-lite"/>
    </source>
</evidence>
<dbReference type="GO" id="GO:0005524">
    <property type="term" value="F:ATP binding"/>
    <property type="evidence" value="ECO:0007669"/>
    <property type="project" value="InterPro"/>
</dbReference>
<dbReference type="SUPFAM" id="SSF52540">
    <property type="entry name" value="P-loop containing nucleoside triphosphate hydrolases"/>
    <property type="match status" value="2"/>
</dbReference>
<name>A0AAD5UU00_9APHY</name>
<keyword evidence="1" id="KW-0547">Nucleotide-binding</keyword>
<dbReference type="SMART" id="SM00490">
    <property type="entry name" value="HELICc"/>
    <property type="match status" value="1"/>
</dbReference>
<dbReference type="InterPro" id="IPR027417">
    <property type="entry name" value="P-loop_NTPase"/>
</dbReference>
<dbReference type="AlphaFoldDB" id="A0AAD5UU00"/>
<dbReference type="EMBL" id="JANAWD010001025">
    <property type="protein sequence ID" value="KAJ3474588.1"/>
    <property type="molecule type" value="Genomic_DNA"/>
</dbReference>
<keyword evidence="3" id="KW-0067">ATP-binding</keyword>
<accession>A0AAD5UU00</accession>
<dbReference type="CDD" id="cd18793">
    <property type="entry name" value="SF2_C_SNF"/>
    <property type="match status" value="1"/>
</dbReference>
<evidence type="ECO:0000256" key="1">
    <source>
        <dbReference type="ARBA" id="ARBA00022741"/>
    </source>
</evidence>
<proteinExistence type="predicted"/>
<dbReference type="Gene3D" id="3.40.50.10810">
    <property type="entry name" value="Tandem AAA-ATPase domain"/>
    <property type="match status" value="1"/>
</dbReference>
<dbReference type="Gene3D" id="3.40.50.300">
    <property type="entry name" value="P-loop containing nucleotide triphosphate hydrolases"/>
    <property type="match status" value="1"/>
</dbReference>
<dbReference type="Proteomes" id="UP001212997">
    <property type="component" value="Unassembled WGS sequence"/>
</dbReference>
<dbReference type="InterPro" id="IPR014001">
    <property type="entry name" value="Helicase_ATP-bd"/>
</dbReference>
<keyword evidence="2" id="KW-0378">Hydrolase</keyword>
<dbReference type="PROSITE" id="PS51192">
    <property type="entry name" value="HELICASE_ATP_BIND_1"/>
    <property type="match status" value="1"/>
</dbReference>
<evidence type="ECO:0000313" key="7">
    <source>
        <dbReference type="EMBL" id="KAJ3474588.1"/>
    </source>
</evidence>
<evidence type="ECO:0000259" key="5">
    <source>
        <dbReference type="PROSITE" id="PS51192"/>
    </source>
</evidence>
<dbReference type="InterPro" id="IPR001650">
    <property type="entry name" value="Helicase_C-like"/>
</dbReference>
<dbReference type="InterPro" id="IPR049730">
    <property type="entry name" value="SNF2/RAD54-like_C"/>
</dbReference>